<keyword evidence="4" id="KW-0995">Kinetochore</keyword>
<evidence type="ECO:0000256" key="4">
    <source>
        <dbReference type="ARBA" id="ARBA00022838"/>
    </source>
</evidence>
<dbReference type="EMBL" id="LASV01000191">
    <property type="protein sequence ID" value="KKA21294.1"/>
    <property type="molecule type" value="Genomic_DNA"/>
</dbReference>
<evidence type="ECO:0000256" key="3">
    <source>
        <dbReference type="ARBA" id="ARBA00022454"/>
    </source>
</evidence>
<sequence>MASNEGAQRTSYPALLDDAESALLDLAADDRRDALSLSDKETLILRLYDQIQELELEQAVLEQDLEEPSGEDVEEQLRVAERELLEARATYSVRRKAVETVLMTDPSLKAVHLRAASPAERALLPLIHRRDLLSLIHENLANAHAATLEALSNAEVDNLRVTKRNQELVRELLDLTRQESSWREEITDATLKAQIEEVEADRKKSRAKWDVIKGVVSAVIVGSGVDWARDDTLRKLVLDESD</sequence>
<proteinExistence type="inferred from homology"/>
<evidence type="ECO:0000256" key="1">
    <source>
        <dbReference type="ARBA" id="ARBA00004123"/>
    </source>
</evidence>
<dbReference type="Proteomes" id="UP000053958">
    <property type="component" value="Unassembled WGS sequence"/>
</dbReference>
<feature type="coiled-coil region" evidence="8">
    <location>
        <begin position="37"/>
        <end position="90"/>
    </location>
</feature>
<gene>
    <name evidence="10" type="ORF">T310_4670</name>
</gene>
<dbReference type="GO" id="GO:0007052">
    <property type="term" value="P:mitotic spindle organization"/>
    <property type="evidence" value="ECO:0007669"/>
    <property type="project" value="TreeGrafter"/>
</dbReference>
<evidence type="ECO:0000256" key="8">
    <source>
        <dbReference type="SAM" id="Coils"/>
    </source>
</evidence>
<comment type="subcellular location">
    <subcellularLocation>
        <location evidence="2">Chromosome</location>
        <location evidence="2">Centromere</location>
        <location evidence="2">Kinetochore</location>
    </subcellularLocation>
    <subcellularLocation>
        <location evidence="1">Nucleus</location>
    </subcellularLocation>
</comment>
<evidence type="ECO:0000259" key="9">
    <source>
        <dbReference type="Pfam" id="PF05837"/>
    </source>
</evidence>
<keyword evidence="8" id="KW-0175">Coiled coil</keyword>
<evidence type="ECO:0000256" key="6">
    <source>
        <dbReference type="ARBA" id="ARBA00023328"/>
    </source>
</evidence>
<keyword evidence="6" id="KW-0137">Centromere</keyword>
<comment type="caution">
    <text evidence="10">The sequence shown here is derived from an EMBL/GenBank/DDBJ whole genome shotgun (WGS) entry which is preliminary data.</text>
</comment>
<dbReference type="GO" id="GO:0000776">
    <property type="term" value="C:kinetochore"/>
    <property type="evidence" value="ECO:0007669"/>
    <property type="project" value="UniProtKB-KW"/>
</dbReference>
<evidence type="ECO:0000256" key="5">
    <source>
        <dbReference type="ARBA" id="ARBA00023242"/>
    </source>
</evidence>
<dbReference type="GO" id="GO:0007059">
    <property type="term" value="P:chromosome segregation"/>
    <property type="evidence" value="ECO:0007669"/>
    <property type="project" value="TreeGrafter"/>
</dbReference>
<dbReference type="STRING" id="1408163.A0A0F4YST1"/>
<dbReference type="RefSeq" id="XP_013327906.1">
    <property type="nucleotide sequence ID" value="XM_013472452.1"/>
</dbReference>
<protein>
    <recommendedName>
        <fullName evidence="9">Centromere protein H C-terminal domain-containing protein</fullName>
    </recommendedName>
</protein>
<evidence type="ECO:0000313" key="10">
    <source>
        <dbReference type="EMBL" id="KKA21294.1"/>
    </source>
</evidence>
<evidence type="ECO:0000256" key="2">
    <source>
        <dbReference type="ARBA" id="ARBA00004629"/>
    </source>
</evidence>
<keyword evidence="5" id="KW-0539">Nucleus</keyword>
<dbReference type="InterPro" id="IPR008426">
    <property type="entry name" value="CENP-H_C"/>
</dbReference>
<dbReference type="GO" id="GO:0005634">
    <property type="term" value="C:nucleus"/>
    <property type="evidence" value="ECO:0007669"/>
    <property type="project" value="UniProtKB-SubCell"/>
</dbReference>
<accession>A0A0F4YST1</accession>
<keyword evidence="11" id="KW-1185">Reference proteome</keyword>
<dbReference type="GO" id="GO:0043515">
    <property type="term" value="F:kinetochore binding"/>
    <property type="evidence" value="ECO:0007669"/>
    <property type="project" value="TreeGrafter"/>
</dbReference>
<dbReference type="PANTHER" id="PTHR48122:SF1">
    <property type="entry name" value="CENTROMERE PROTEIN H"/>
    <property type="match status" value="1"/>
</dbReference>
<reference evidence="10 11" key="1">
    <citation type="submission" date="2015-04" db="EMBL/GenBank/DDBJ databases">
        <authorList>
            <person name="Heijne W.H."/>
            <person name="Fedorova N.D."/>
            <person name="Nierman W.C."/>
            <person name="Vollebregt A.W."/>
            <person name="Zhao Z."/>
            <person name="Wu L."/>
            <person name="Kumar M."/>
            <person name="Stam H."/>
            <person name="van den Berg M.A."/>
            <person name="Pel H.J."/>
        </authorList>
    </citation>
    <scope>NUCLEOTIDE SEQUENCE [LARGE SCALE GENOMIC DNA]</scope>
    <source>
        <strain evidence="10 11">CBS 393.64</strain>
    </source>
</reference>
<dbReference type="InterPro" id="IPR040034">
    <property type="entry name" value="CENP-H"/>
</dbReference>
<dbReference type="Pfam" id="PF05837">
    <property type="entry name" value="CENP-H"/>
    <property type="match status" value="1"/>
</dbReference>
<dbReference type="AlphaFoldDB" id="A0A0F4YST1"/>
<comment type="similarity">
    <text evidence="7">Belongs to the CENP-H/MCM16 family.</text>
</comment>
<evidence type="ECO:0000313" key="11">
    <source>
        <dbReference type="Proteomes" id="UP000053958"/>
    </source>
</evidence>
<dbReference type="OrthoDB" id="2274804at2759"/>
<evidence type="ECO:0000256" key="7">
    <source>
        <dbReference type="ARBA" id="ARBA00025735"/>
    </source>
</evidence>
<dbReference type="PANTHER" id="PTHR48122">
    <property type="entry name" value="CENTROMERE PROTEIN H"/>
    <property type="match status" value="1"/>
</dbReference>
<keyword evidence="3" id="KW-0158">Chromosome</keyword>
<dbReference type="GeneID" id="25317017"/>
<organism evidence="10 11">
    <name type="scientific">Rasamsonia emersonii (strain ATCC 16479 / CBS 393.64 / IMI 116815)</name>
    <dbReference type="NCBI Taxonomy" id="1408163"/>
    <lineage>
        <taxon>Eukaryota</taxon>
        <taxon>Fungi</taxon>
        <taxon>Dikarya</taxon>
        <taxon>Ascomycota</taxon>
        <taxon>Pezizomycotina</taxon>
        <taxon>Eurotiomycetes</taxon>
        <taxon>Eurotiomycetidae</taxon>
        <taxon>Eurotiales</taxon>
        <taxon>Trichocomaceae</taxon>
        <taxon>Rasamsonia</taxon>
    </lineage>
</organism>
<name>A0A0F4YST1_RASE3</name>
<feature type="domain" description="Centromere protein H C-terminal" evidence="9">
    <location>
        <begin position="43"/>
        <end position="240"/>
    </location>
</feature>
<dbReference type="GO" id="GO:0051382">
    <property type="term" value="P:kinetochore assembly"/>
    <property type="evidence" value="ECO:0007669"/>
    <property type="project" value="InterPro"/>
</dbReference>